<gene>
    <name evidence="5" type="ORF">EQG61_08835</name>
</gene>
<dbReference type="Pfam" id="PF11617">
    <property type="entry name" value="Cu-binding_MopE"/>
    <property type="match status" value="1"/>
</dbReference>
<keyword evidence="6" id="KW-1185">Reference proteome</keyword>
<feature type="domain" description="YDG" evidence="3">
    <location>
        <begin position="1165"/>
        <end position="1241"/>
    </location>
</feature>
<dbReference type="NCBIfam" id="TIGR04183">
    <property type="entry name" value="Por_Secre_tail"/>
    <property type="match status" value="1"/>
</dbReference>
<protein>
    <submittedName>
        <fullName evidence="5">T9SS type A sorting domain-containing protein</fullName>
    </submittedName>
</protein>
<feature type="domain" description="YDG" evidence="3">
    <location>
        <begin position="1249"/>
        <end position="1322"/>
    </location>
</feature>
<feature type="domain" description="YDG" evidence="3">
    <location>
        <begin position="619"/>
        <end position="694"/>
    </location>
</feature>
<feature type="chain" id="PRO_5020317672" evidence="2">
    <location>
        <begin position="28"/>
        <end position="2055"/>
    </location>
</feature>
<dbReference type="GO" id="GO:0005509">
    <property type="term" value="F:calcium ion binding"/>
    <property type="evidence" value="ECO:0007669"/>
    <property type="project" value="InterPro"/>
</dbReference>
<name>A0A4Q1K7R8_9FLAO</name>
<dbReference type="RefSeq" id="WP_129461565.1">
    <property type="nucleotide sequence ID" value="NZ_SBKN01000005.1"/>
</dbReference>
<feature type="domain" description="YDG" evidence="3">
    <location>
        <begin position="989"/>
        <end position="1071"/>
    </location>
</feature>
<dbReference type="OrthoDB" id="1327903at2"/>
<accession>A0A4Q1K7R8</accession>
<keyword evidence="1 2" id="KW-0732">Signal</keyword>
<evidence type="ECO:0000256" key="1">
    <source>
        <dbReference type="ARBA" id="ARBA00022729"/>
    </source>
</evidence>
<dbReference type="EMBL" id="SBKN01000005">
    <property type="protein sequence ID" value="RXR22104.1"/>
    <property type="molecule type" value="Genomic_DNA"/>
</dbReference>
<evidence type="ECO:0000313" key="5">
    <source>
        <dbReference type="EMBL" id="RXR22104.1"/>
    </source>
</evidence>
<dbReference type="GO" id="GO:0016020">
    <property type="term" value="C:membrane"/>
    <property type="evidence" value="ECO:0007669"/>
    <property type="project" value="InterPro"/>
</dbReference>
<proteinExistence type="predicted"/>
<dbReference type="InterPro" id="IPR013783">
    <property type="entry name" value="Ig-like_fold"/>
</dbReference>
<reference evidence="6" key="1">
    <citation type="submission" date="2019-01" db="EMBL/GenBank/DDBJ databases">
        <title>Cytophagaceae bacterium strain CAR-16.</title>
        <authorList>
            <person name="Chen W.-M."/>
        </authorList>
    </citation>
    <scope>NUCLEOTIDE SEQUENCE [LARGE SCALE GENOMIC DNA]</scope>
    <source>
        <strain evidence="6">WWJ-16</strain>
    </source>
</reference>
<dbReference type="InterPro" id="IPR041248">
    <property type="entry name" value="YDG"/>
</dbReference>
<organism evidence="5 6">
    <name type="scientific">Flavobacterium stagni</name>
    <dbReference type="NCBI Taxonomy" id="2506421"/>
    <lineage>
        <taxon>Bacteria</taxon>
        <taxon>Pseudomonadati</taxon>
        <taxon>Bacteroidota</taxon>
        <taxon>Flavobacteriia</taxon>
        <taxon>Flavobacteriales</taxon>
        <taxon>Flavobacteriaceae</taxon>
        <taxon>Flavobacterium</taxon>
    </lineage>
</organism>
<sequence>MRKNLQFFNKNKFFLVLLMFLFQLGHAQLLTENFSYSTAGDITTASGGNWTAHSGSTFYPQFTTSGLTYPGYPGSGVGGAVTISTTGVADVNRTYTAQTSGNVYAAFLVNVSSATTTGDYFIHLGTGASSFVGRFFVKRDASNNLAFGISKNAAVASATFTGFTYSLNTTYLVVIKYSIISGTTNDTVSVFINPALNGTEGTANITAPDPTAADVNPSAFYIRQGTPPGATIDGIRIATSWASAVPSAASISSSTTSLLAYSTTYGVATPSQTSLISGSGLSANITATAPTGFEVSSDNTTFGTTATFTQSGGTANGTLYIRMSATATVGGSYDSQNIVLSSTGATAVNITTAASGNSVSKATLTTTAGNQSVAQGTAAASVIAAGTYTLSGFYNGDTSSVVSGTVSYTTNYTDTTPAATAGITITPDVSGLTAANYNFAAANGTITITSSPVPTISSALTATATYGTSYTYQIVADNSPTSYNATNLPAGLSINTATGEISGIPTAAPGVYNIGLVATNAGGDGTATLSLTINAKSLTITGIATVDKIYDATTSVSYTGGSLVGVYGSDTVSFTGSATMVDKVIGSNKPVTFALTLNGAQAGNYSLTQPTGLTVNISAKELTVSGAAAQSKTFDGNTNAVITGTLSGIAGSDVVTLSGTGTFASSAIGNNIAVTSTSTIGGADAGNYYLTQPTGLTANINPAIVALLQWNTFGNAGTETTEPSTSNETNIGSASLNYTGSTVTPAANGNRLGGTNWTVGATIDTSKYIQFTVTPNAGFTFTPTSFEFIWDFSGSGPSSVALRSSVDGYASNIGAVTGLTASTSAVRTIAISGLSAISTPTTFRIYGYQATALTGTGGFDCAVSTNNVVLKGYTGVAPAPSFSTSGSPAALSTTYGTASTETSFTVSGTYLLSGVTATAPAGFEVSATSGSGFGSTATVGAAGNITNVPVYVRLAANASVAGSPYSGDIVLSTTGATSVNVATASSTVTPKTLTINGISIANKVFDGNTDATITGTPSLVGVVTGDEANVILGGTPVATFISSAVATDIPVTVSGYTISGSASSNYSLTQPSGLVADITSEPSPVISSALTATVTYGTAFNYFITATNAPSSYNATNLPAGLTVNTTTGEISGVLTAAPGNYSITLEATNAGGTGSDVLVLTVEAKVLTVDGLSIVNKIYDGNTSATYTGGTLNGIYNTDVVNFTGVATFDTKTVGTTKPVSITLTLNGAAAGNYSVTQLTGLTADITVKTLTITGATAQNKPFDGTTAAVITGTLSGVVSGDVVTLNGTGTFATSAQGTGIAVTSTSTLGGADAANYELTQPVGLTANITQPAILMWSTFGNAGTETTEPSVYNNSLVSSSTISVAGITTTGNANRLGGSNWPLTTTIDANKYYQFTVTPNAGYQFTPTSLSFVWDRSGTGPSSIAIRSSINNYATDIAVLNGVTASTSAFNSLVMSSLGDVQSATTFRVYAYNATGAAGTGGFDTATNVNNIILYGTTSLITGSTAATMNGTTSICSGDSAVINVAITGGRSPYTLVYTDGTNNYTESNYVSGSSIVVTPASTTTYSIVSITDANSLVGTGNTGSAVITLLSNTTYYADTDNDGYGNPASSIVSCLPLVGYVANDLDCNDASNTIHPGAVDVCYDGIDNDCNGNIDNIGLPGGCIPIYTTPAVTVPNSTISYGASIITSLVANCQGYRYVVTRVNPADDTPMSAPVTVDMGMRNLFLSNLSNYAYGAKFKVETTVRINNVWQPNYAPAFFVFTPTPLSTVAACGTQISNTTTQVTSSPVALVSVYRYQVQRLDASNNVLSTQVITSGLRYFSFEQVTDFRYDANYSVSCAIRNLDGVFMAYGPVCTIQAPKHPTSEVRATQCNDYAVSSYNENIYANLVRNVVLYRYRLYNVNQGYDYSVDKNANYFKLTDFPGLVPGETYSVQVAVSMPGQPDFGPFGKTCTLVVPNVARTIEDTQAAGAISFEATVYPNPFAENFYFKVNSASTAEYTIQVYDMLGKLVETKTVSSDSVESTEVGANFPAGVYNVILTQGENIKTLRVIKR</sequence>
<dbReference type="InterPro" id="IPR021655">
    <property type="entry name" value="Put_metal-bd"/>
</dbReference>
<evidence type="ECO:0000259" key="3">
    <source>
        <dbReference type="Pfam" id="PF18657"/>
    </source>
</evidence>
<evidence type="ECO:0000259" key="4">
    <source>
        <dbReference type="Pfam" id="PF18962"/>
    </source>
</evidence>
<feature type="domain" description="YDG" evidence="3">
    <location>
        <begin position="535"/>
        <end position="611"/>
    </location>
</feature>
<evidence type="ECO:0000256" key="2">
    <source>
        <dbReference type="SAM" id="SignalP"/>
    </source>
</evidence>
<feature type="signal peptide" evidence="2">
    <location>
        <begin position="1"/>
        <end position="27"/>
    </location>
</feature>
<dbReference type="SUPFAM" id="SSF49313">
    <property type="entry name" value="Cadherin-like"/>
    <property type="match status" value="2"/>
</dbReference>
<dbReference type="Gene3D" id="2.60.40.10">
    <property type="entry name" value="Immunoglobulins"/>
    <property type="match status" value="2"/>
</dbReference>
<dbReference type="Pfam" id="PF18657">
    <property type="entry name" value="YDG"/>
    <property type="match status" value="5"/>
</dbReference>
<dbReference type="Proteomes" id="UP000289857">
    <property type="component" value="Unassembled WGS sequence"/>
</dbReference>
<feature type="domain" description="Secretion system C-terminal sorting" evidence="4">
    <location>
        <begin position="1980"/>
        <end position="2049"/>
    </location>
</feature>
<dbReference type="InterPro" id="IPR026444">
    <property type="entry name" value="Secre_tail"/>
</dbReference>
<dbReference type="Pfam" id="PF18962">
    <property type="entry name" value="Por_Secre_tail"/>
    <property type="match status" value="1"/>
</dbReference>
<evidence type="ECO:0000313" key="6">
    <source>
        <dbReference type="Proteomes" id="UP000289857"/>
    </source>
</evidence>
<comment type="caution">
    <text evidence="5">The sequence shown here is derived from an EMBL/GenBank/DDBJ whole genome shotgun (WGS) entry which is preliminary data.</text>
</comment>
<dbReference type="InterPro" id="IPR015919">
    <property type="entry name" value="Cadherin-like_sf"/>
</dbReference>